<dbReference type="Proteomes" id="UP000183832">
    <property type="component" value="Unassembled WGS sequence"/>
</dbReference>
<dbReference type="EMBL" id="CVRI01000048">
    <property type="protein sequence ID" value="CRK98604.1"/>
    <property type="molecule type" value="Genomic_DNA"/>
</dbReference>
<dbReference type="AlphaFoldDB" id="A0A1J1IGD6"/>
<organism evidence="1 2">
    <name type="scientific">Clunio marinus</name>
    <dbReference type="NCBI Taxonomy" id="568069"/>
    <lineage>
        <taxon>Eukaryota</taxon>
        <taxon>Metazoa</taxon>
        <taxon>Ecdysozoa</taxon>
        <taxon>Arthropoda</taxon>
        <taxon>Hexapoda</taxon>
        <taxon>Insecta</taxon>
        <taxon>Pterygota</taxon>
        <taxon>Neoptera</taxon>
        <taxon>Endopterygota</taxon>
        <taxon>Diptera</taxon>
        <taxon>Nematocera</taxon>
        <taxon>Chironomoidea</taxon>
        <taxon>Chironomidae</taxon>
        <taxon>Clunio</taxon>
    </lineage>
</organism>
<evidence type="ECO:0000313" key="2">
    <source>
        <dbReference type="Proteomes" id="UP000183832"/>
    </source>
</evidence>
<protein>
    <submittedName>
        <fullName evidence="1">CLUMA_CG012283, isoform A</fullName>
    </submittedName>
</protein>
<accession>A0A1J1IGD6</accession>
<gene>
    <name evidence="1" type="ORF">CLUMA_CG012283</name>
</gene>
<keyword evidence="2" id="KW-1185">Reference proteome</keyword>
<proteinExistence type="predicted"/>
<sequence>MPTSEGLKLIKYDRVKGSMLSTEKVKKIKQLKELNVRNLLNLPFLLTSATPQKYNSSGELLNISYPLAIVLSVPTIVSSVSISESSAERQ</sequence>
<name>A0A1J1IGD6_9DIPT</name>
<reference evidence="1 2" key="1">
    <citation type="submission" date="2015-04" db="EMBL/GenBank/DDBJ databases">
        <authorList>
            <person name="Syromyatnikov M.Y."/>
            <person name="Popov V.N."/>
        </authorList>
    </citation>
    <scope>NUCLEOTIDE SEQUENCE [LARGE SCALE GENOMIC DNA]</scope>
</reference>
<evidence type="ECO:0000313" key="1">
    <source>
        <dbReference type="EMBL" id="CRK98604.1"/>
    </source>
</evidence>